<organism evidence="1">
    <name type="scientific">marine metagenome</name>
    <dbReference type="NCBI Taxonomy" id="408172"/>
    <lineage>
        <taxon>unclassified sequences</taxon>
        <taxon>metagenomes</taxon>
        <taxon>ecological metagenomes</taxon>
    </lineage>
</organism>
<protein>
    <recommendedName>
        <fullName evidence="2">ROK family protein</fullName>
    </recommendedName>
</protein>
<evidence type="ECO:0000313" key="1">
    <source>
        <dbReference type="EMBL" id="SVB23720.1"/>
    </source>
</evidence>
<dbReference type="CDD" id="cd23763">
    <property type="entry name" value="ASKHA_ATPase_ROK"/>
    <property type="match status" value="1"/>
</dbReference>
<name>A0A382CCG7_9ZZZZ</name>
<reference evidence="1" key="1">
    <citation type="submission" date="2018-05" db="EMBL/GenBank/DDBJ databases">
        <authorList>
            <person name="Lanie J.A."/>
            <person name="Ng W.-L."/>
            <person name="Kazmierczak K.M."/>
            <person name="Andrzejewski T.M."/>
            <person name="Davidsen T.M."/>
            <person name="Wayne K.J."/>
            <person name="Tettelin H."/>
            <person name="Glass J.I."/>
            <person name="Rusch D."/>
            <person name="Podicherti R."/>
            <person name="Tsui H.-C.T."/>
            <person name="Winkler M.E."/>
        </authorList>
    </citation>
    <scope>NUCLEOTIDE SEQUENCE</scope>
</reference>
<gene>
    <name evidence="1" type="ORF">METZ01_LOCUS176574</name>
</gene>
<sequence>MDGVIKTLTYSESTLNNRNFQPVDLGRQLSEKDNPKLRIEEEKQGLAILESCESVITELAKTNNLNKPMVGIGMPGLKSPEQRGIIVTKNGPRVPRFLDVLEHRLRLTGLKFNPIHRLGNDNDYCGLGELYGAHGSFRGVENAVYIGSGTGIADAMMLNGTLISFDNIGTWMPKSWQMTNKDEIPIEKIISHKGMMMQYSEKTGTSFQQLEEDETYPEQFIGTNDAINIRTKFVTTLAWLIFQRIEKLHIKKPNTIFNKIILGLRLAKLIEKIPELFDEIKLSINKQIANSHLLNHTVKNHYSPNRIIFLSELPHAPIIGAGVSAYQDAE</sequence>
<proteinExistence type="predicted"/>
<accession>A0A382CCG7</accession>
<evidence type="ECO:0008006" key="2">
    <source>
        <dbReference type="Google" id="ProtNLM"/>
    </source>
</evidence>
<dbReference type="SUPFAM" id="SSF53067">
    <property type="entry name" value="Actin-like ATPase domain"/>
    <property type="match status" value="1"/>
</dbReference>
<dbReference type="InterPro" id="IPR043129">
    <property type="entry name" value="ATPase_NBD"/>
</dbReference>
<dbReference type="EMBL" id="UINC01033831">
    <property type="protein sequence ID" value="SVB23720.1"/>
    <property type="molecule type" value="Genomic_DNA"/>
</dbReference>
<dbReference type="AlphaFoldDB" id="A0A382CCG7"/>
<dbReference type="Gene3D" id="3.30.420.40">
    <property type="match status" value="2"/>
</dbReference>